<keyword evidence="4 6" id="KW-1133">Transmembrane helix</keyword>
<evidence type="ECO:0000256" key="5">
    <source>
        <dbReference type="ARBA" id="ARBA00023136"/>
    </source>
</evidence>
<keyword evidence="5 6" id="KW-0472">Membrane</keyword>
<name>A0ABR3G2T5_9PEZI</name>
<protein>
    <recommendedName>
        <fullName evidence="9">Polysaccharide biosynthesis protein</fullName>
    </recommendedName>
</protein>
<feature type="non-terminal residue" evidence="7">
    <location>
        <position position="1"/>
    </location>
</feature>
<evidence type="ECO:0000256" key="2">
    <source>
        <dbReference type="ARBA" id="ARBA00022475"/>
    </source>
</evidence>
<feature type="transmembrane region" description="Helical" evidence="6">
    <location>
        <begin position="40"/>
        <end position="59"/>
    </location>
</feature>
<feature type="transmembrane region" description="Helical" evidence="6">
    <location>
        <begin position="116"/>
        <end position="134"/>
    </location>
</feature>
<feature type="transmembrane region" description="Helical" evidence="6">
    <location>
        <begin position="255"/>
        <end position="280"/>
    </location>
</feature>
<comment type="subcellular location">
    <subcellularLocation>
        <location evidence="1">Cell membrane</location>
        <topology evidence="1">Multi-pass membrane protein</topology>
    </subcellularLocation>
</comment>
<feature type="transmembrane region" description="Helical" evidence="6">
    <location>
        <begin position="322"/>
        <end position="346"/>
    </location>
</feature>
<dbReference type="PANTHER" id="PTHR30250">
    <property type="entry name" value="PST FAMILY PREDICTED COLANIC ACID TRANSPORTER"/>
    <property type="match status" value="1"/>
</dbReference>
<feature type="transmembrane region" description="Helical" evidence="6">
    <location>
        <begin position="228"/>
        <end position="249"/>
    </location>
</feature>
<dbReference type="InterPro" id="IPR050833">
    <property type="entry name" value="Poly_Biosynth_Transport"/>
</dbReference>
<evidence type="ECO:0000256" key="1">
    <source>
        <dbReference type="ARBA" id="ARBA00004651"/>
    </source>
</evidence>
<evidence type="ECO:0000256" key="6">
    <source>
        <dbReference type="SAM" id="Phobius"/>
    </source>
</evidence>
<gene>
    <name evidence="7" type="ORF">Q9L58_010891</name>
</gene>
<feature type="transmembrane region" description="Helical" evidence="6">
    <location>
        <begin position="79"/>
        <end position="96"/>
    </location>
</feature>
<feature type="non-terminal residue" evidence="7">
    <location>
        <position position="354"/>
    </location>
</feature>
<dbReference type="Proteomes" id="UP001447188">
    <property type="component" value="Unassembled WGS sequence"/>
</dbReference>
<keyword evidence="8" id="KW-1185">Reference proteome</keyword>
<feature type="transmembrane region" description="Helical" evidence="6">
    <location>
        <begin position="190"/>
        <end position="216"/>
    </location>
</feature>
<reference evidence="7 8" key="1">
    <citation type="submission" date="2024-02" db="EMBL/GenBank/DDBJ databases">
        <title>Discinaceae phylogenomics.</title>
        <authorList>
            <person name="Dirks A.C."/>
            <person name="James T.Y."/>
        </authorList>
    </citation>
    <scope>NUCLEOTIDE SEQUENCE [LARGE SCALE GENOMIC DNA]</scope>
    <source>
        <strain evidence="7 8">ACD0624</strain>
    </source>
</reference>
<feature type="transmembrane region" description="Helical" evidence="6">
    <location>
        <begin position="292"/>
        <end position="310"/>
    </location>
</feature>
<dbReference type="PANTHER" id="PTHR30250:SF11">
    <property type="entry name" value="O-ANTIGEN TRANSPORTER-RELATED"/>
    <property type="match status" value="1"/>
</dbReference>
<evidence type="ECO:0000256" key="4">
    <source>
        <dbReference type="ARBA" id="ARBA00022989"/>
    </source>
</evidence>
<comment type="caution">
    <text evidence="7">The sequence shown here is derived from an EMBL/GenBank/DDBJ whole genome shotgun (WGS) entry which is preliminary data.</text>
</comment>
<evidence type="ECO:0000313" key="8">
    <source>
        <dbReference type="Proteomes" id="UP001447188"/>
    </source>
</evidence>
<accession>A0ABR3G2T5</accession>
<feature type="transmembrane region" description="Helical" evidence="6">
    <location>
        <begin position="155"/>
        <end position="178"/>
    </location>
</feature>
<dbReference type="EMBL" id="JBBBZM010000896">
    <property type="protein sequence ID" value="KAL0630262.1"/>
    <property type="molecule type" value="Genomic_DNA"/>
</dbReference>
<sequence length="354" mass="38309">ALMGAQRLAVAGGINIAMVTLANVGAVAVLAFLSPTVEAFFIWQAMVGVLYAVLMRRAAWAVIGQDKLVKFNKGVLKSVWRFSAGMSVVALSGVIFTQMDKIILSKLLGLAEYGQYMLATLLVSGLYVLVTPFFNAVYPKFSAFVAKGETSQLSLFYRLCTQLLAVVLFPLSMFLVLFSRELVTVWTGNAALGSALMPVVSLMVVGSALHGIMYMPYALQLAYGKTSLPIYITFVLIVVMVPLIIFLSLTRGPIGAAMAWLVLHVVYLIIGTCVTHTYLLRGLGCRWIFQDVGIPLMLTVLVGLGGYLGLQEIDMSIFTKLSYGVGVSIFAGVVAMVFSPILRLAILKRFGFAD</sequence>
<proteinExistence type="predicted"/>
<keyword evidence="2" id="KW-1003">Cell membrane</keyword>
<organism evidence="7 8">
    <name type="scientific">Discina gigas</name>
    <dbReference type="NCBI Taxonomy" id="1032678"/>
    <lineage>
        <taxon>Eukaryota</taxon>
        <taxon>Fungi</taxon>
        <taxon>Dikarya</taxon>
        <taxon>Ascomycota</taxon>
        <taxon>Pezizomycotina</taxon>
        <taxon>Pezizomycetes</taxon>
        <taxon>Pezizales</taxon>
        <taxon>Discinaceae</taxon>
        <taxon>Discina</taxon>
    </lineage>
</organism>
<evidence type="ECO:0000256" key="3">
    <source>
        <dbReference type="ARBA" id="ARBA00022692"/>
    </source>
</evidence>
<evidence type="ECO:0000313" key="7">
    <source>
        <dbReference type="EMBL" id="KAL0630262.1"/>
    </source>
</evidence>
<keyword evidence="3 6" id="KW-0812">Transmembrane</keyword>
<dbReference type="Pfam" id="PF13440">
    <property type="entry name" value="Polysacc_synt_3"/>
    <property type="match status" value="1"/>
</dbReference>
<feature type="transmembrane region" description="Helical" evidence="6">
    <location>
        <begin position="12"/>
        <end position="34"/>
    </location>
</feature>
<evidence type="ECO:0008006" key="9">
    <source>
        <dbReference type="Google" id="ProtNLM"/>
    </source>
</evidence>